<dbReference type="Proteomes" id="UP001209878">
    <property type="component" value="Unassembled WGS sequence"/>
</dbReference>
<protein>
    <recommendedName>
        <fullName evidence="5 20">Polypeptide N-acetylgalactosaminyltransferase</fullName>
        <ecNumber evidence="20">2.4.1.-</ecNumber>
    </recommendedName>
    <alternativeName>
        <fullName evidence="20">Protein-UDP acetylgalactosaminyltransferase</fullName>
    </alternativeName>
</protein>
<sequence length="543" mass="61595">MRRNSVRLLKLFIGALVLVVLGPTVIRRITGRSESNSIEPRLRPINHIPMGLPVDPDTFAKHVDGVEEDKPQPQAQVVIPPNQIEMIDWHDYAKIEADAKRTGPGEQGAAVILSPEEEKEKNALYSTNGFNAYASDKISLERSLKDIRHHDCHTKKYLAKLPTASVVVPFHQEHWTTLLRTATSVLNRAPTHLIHEVILVDDFSTKEHTKKQLDDYLATHFGGKVKVVHATKREGLIRARILGAKAATGDVLIFLDSHVEANINWLPPLLDPIARDPKTVVCPFIDVIDFENFEYRAQDEGARGAFDWEFFYKRLPRLKEDKDHPADPFESPVMAGGLFAIDRNWFWTLGGYDPGLEIWGGEQYELSFKIWQCGGKMVDAPCSRIGHIYRKFAPFPNNAPGDFVGRLRNLGTGLCIDTKTTAQNSRFGLALCEMTSSDQFIRLSWHKDLRLKHRSMCFDVSQSIVKSPIILYNCHGMMGNQRWKYNVLTKQLFHPVSGQCMDCEATTKNLFMVQCDTSSSTQQWEFGKMNVTAIKEDWLLKMP</sequence>
<evidence type="ECO:0000256" key="4">
    <source>
        <dbReference type="ARBA" id="ARBA00005680"/>
    </source>
</evidence>
<comment type="catalytic activity">
    <reaction evidence="18">
        <text>L-threonyl-[protein] + UDP-N-acetyl-alpha-D-galactosamine = a 3-O-[N-acetyl-alpha-D-galactosaminyl]-L-threonyl-[protein] + UDP + H(+)</text>
        <dbReference type="Rhea" id="RHEA:52424"/>
        <dbReference type="Rhea" id="RHEA-COMP:11060"/>
        <dbReference type="Rhea" id="RHEA-COMP:11689"/>
        <dbReference type="ChEBI" id="CHEBI:15378"/>
        <dbReference type="ChEBI" id="CHEBI:30013"/>
        <dbReference type="ChEBI" id="CHEBI:58223"/>
        <dbReference type="ChEBI" id="CHEBI:67138"/>
        <dbReference type="ChEBI" id="CHEBI:87075"/>
        <dbReference type="EC" id="2.4.1.41"/>
    </reaction>
</comment>
<dbReference type="Gene3D" id="2.80.10.50">
    <property type="match status" value="1"/>
</dbReference>
<dbReference type="InterPro" id="IPR035992">
    <property type="entry name" value="Ricin_B-like_lectins"/>
</dbReference>
<accession>A0AAD9L4F0</accession>
<keyword evidence="13 20" id="KW-0333">Golgi apparatus</keyword>
<dbReference type="PANTHER" id="PTHR11675:SF134">
    <property type="entry name" value="N-ACETYLGALACTOSAMINYLTRANSFERASE 4-RELATED"/>
    <property type="match status" value="1"/>
</dbReference>
<evidence type="ECO:0000256" key="8">
    <source>
        <dbReference type="ARBA" id="ARBA00022692"/>
    </source>
</evidence>
<dbReference type="FunFam" id="2.80.10.50:FF:000011">
    <property type="entry name" value="Polypeptide N-acetylgalactosaminyltransferase"/>
    <property type="match status" value="1"/>
</dbReference>
<dbReference type="GO" id="GO:0004653">
    <property type="term" value="F:polypeptide N-acetylgalactosaminyltransferase activity"/>
    <property type="evidence" value="ECO:0007669"/>
    <property type="project" value="UniProtKB-EC"/>
</dbReference>
<evidence type="ECO:0000256" key="12">
    <source>
        <dbReference type="ARBA" id="ARBA00022989"/>
    </source>
</evidence>
<keyword evidence="6 20" id="KW-0328">Glycosyltransferase</keyword>
<proteinExistence type="inferred from homology"/>
<dbReference type="CDD" id="cd02510">
    <property type="entry name" value="pp-GalNAc-T"/>
    <property type="match status" value="1"/>
</dbReference>
<name>A0AAD9L4F0_RIDPI</name>
<evidence type="ECO:0000256" key="7">
    <source>
        <dbReference type="ARBA" id="ARBA00022679"/>
    </source>
</evidence>
<evidence type="ECO:0000256" key="9">
    <source>
        <dbReference type="ARBA" id="ARBA00022723"/>
    </source>
</evidence>
<evidence type="ECO:0000256" key="15">
    <source>
        <dbReference type="ARBA" id="ARBA00023157"/>
    </source>
</evidence>
<evidence type="ECO:0000256" key="18">
    <source>
        <dbReference type="ARBA" id="ARBA00050905"/>
    </source>
</evidence>
<dbReference type="GO" id="GO:0030246">
    <property type="term" value="F:carbohydrate binding"/>
    <property type="evidence" value="ECO:0007669"/>
    <property type="project" value="UniProtKB-KW"/>
</dbReference>
<comment type="pathway">
    <text evidence="3 20">Protein modification; protein glycosylation.</text>
</comment>
<evidence type="ECO:0000256" key="14">
    <source>
        <dbReference type="ARBA" id="ARBA00023136"/>
    </source>
</evidence>
<evidence type="ECO:0000256" key="19">
    <source>
        <dbReference type="ARBA" id="ARBA00052209"/>
    </source>
</evidence>
<keyword evidence="10 20" id="KW-0430">Lectin</keyword>
<dbReference type="InterPro" id="IPR045885">
    <property type="entry name" value="GalNAc-T"/>
</dbReference>
<evidence type="ECO:0000256" key="10">
    <source>
        <dbReference type="ARBA" id="ARBA00022734"/>
    </source>
</evidence>
<dbReference type="Pfam" id="PF00535">
    <property type="entry name" value="Glycos_transf_2"/>
    <property type="match status" value="1"/>
</dbReference>
<comment type="cofactor">
    <cofactor evidence="1 20">
        <name>Mn(2+)</name>
        <dbReference type="ChEBI" id="CHEBI:29035"/>
    </cofactor>
</comment>
<feature type="domain" description="Ricin B lectin" evidence="21">
    <location>
        <begin position="401"/>
        <end position="527"/>
    </location>
</feature>
<dbReference type="PANTHER" id="PTHR11675">
    <property type="entry name" value="N-ACETYLGALACTOSAMINYLTRANSFERASE"/>
    <property type="match status" value="1"/>
</dbReference>
<evidence type="ECO:0000256" key="3">
    <source>
        <dbReference type="ARBA" id="ARBA00004922"/>
    </source>
</evidence>
<dbReference type="Pfam" id="PF00652">
    <property type="entry name" value="Ricin_B_lectin"/>
    <property type="match status" value="1"/>
</dbReference>
<keyword evidence="17 20" id="KW-0464">Manganese</keyword>
<evidence type="ECO:0000256" key="13">
    <source>
        <dbReference type="ARBA" id="ARBA00023034"/>
    </source>
</evidence>
<evidence type="ECO:0000256" key="6">
    <source>
        <dbReference type="ARBA" id="ARBA00022676"/>
    </source>
</evidence>
<dbReference type="PROSITE" id="PS50231">
    <property type="entry name" value="RICIN_B_LECTIN"/>
    <property type="match status" value="1"/>
</dbReference>
<keyword evidence="12" id="KW-1133">Transmembrane helix</keyword>
<keyword evidence="16" id="KW-0325">Glycoprotein</keyword>
<dbReference type="SUPFAM" id="SSF53448">
    <property type="entry name" value="Nucleotide-diphospho-sugar transferases"/>
    <property type="match status" value="1"/>
</dbReference>
<evidence type="ECO:0000256" key="17">
    <source>
        <dbReference type="ARBA" id="ARBA00023211"/>
    </source>
</evidence>
<dbReference type="EMBL" id="JAODUO010000325">
    <property type="protein sequence ID" value="KAK2183057.1"/>
    <property type="molecule type" value="Genomic_DNA"/>
</dbReference>
<dbReference type="GO" id="GO:0006493">
    <property type="term" value="P:protein O-linked glycosylation"/>
    <property type="evidence" value="ECO:0007669"/>
    <property type="project" value="TreeGrafter"/>
</dbReference>
<comment type="similarity">
    <text evidence="4 20">Belongs to the glycosyltransferase 2 family. GalNAc-T subfamily.</text>
</comment>
<evidence type="ECO:0000256" key="20">
    <source>
        <dbReference type="RuleBase" id="RU361242"/>
    </source>
</evidence>
<evidence type="ECO:0000256" key="5">
    <source>
        <dbReference type="ARBA" id="ARBA00012644"/>
    </source>
</evidence>
<evidence type="ECO:0000256" key="1">
    <source>
        <dbReference type="ARBA" id="ARBA00001936"/>
    </source>
</evidence>
<evidence type="ECO:0000313" key="23">
    <source>
        <dbReference type="Proteomes" id="UP001209878"/>
    </source>
</evidence>
<keyword evidence="11" id="KW-0735">Signal-anchor</keyword>
<evidence type="ECO:0000313" key="22">
    <source>
        <dbReference type="EMBL" id="KAK2183057.1"/>
    </source>
</evidence>
<evidence type="ECO:0000256" key="2">
    <source>
        <dbReference type="ARBA" id="ARBA00004323"/>
    </source>
</evidence>
<dbReference type="EC" id="2.4.1.-" evidence="20"/>
<keyword evidence="7 20" id="KW-0808">Transferase</keyword>
<dbReference type="AlphaFoldDB" id="A0AAD9L4F0"/>
<comment type="subcellular location">
    <subcellularLocation>
        <location evidence="2 20">Golgi apparatus membrane</location>
        <topology evidence="2 20">Single-pass type II membrane protein</topology>
    </subcellularLocation>
</comment>
<keyword evidence="8" id="KW-0812">Transmembrane</keyword>
<keyword evidence="15 20" id="KW-1015">Disulfide bond</keyword>
<gene>
    <name evidence="22" type="ORF">NP493_325g02035</name>
</gene>
<dbReference type="InterPro" id="IPR029044">
    <property type="entry name" value="Nucleotide-diphossugar_trans"/>
</dbReference>
<dbReference type="SMART" id="SM00458">
    <property type="entry name" value="RICIN"/>
    <property type="match status" value="1"/>
</dbReference>
<dbReference type="InterPro" id="IPR000772">
    <property type="entry name" value="Ricin_B_lectin"/>
</dbReference>
<keyword evidence="23" id="KW-1185">Reference proteome</keyword>
<dbReference type="Gene3D" id="3.90.550.10">
    <property type="entry name" value="Spore Coat Polysaccharide Biosynthesis Protein SpsA, Chain A"/>
    <property type="match status" value="1"/>
</dbReference>
<keyword evidence="14" id="KW-0472">Membrane</keyword>
<dbReference type="GO" id="GO:0046872">
    <property type="term" value="F:metal ion binding"/>
    <property type="evidence" value="ECO:0007669"/>
    <property type="project" value="UniProtKB-KW"/>
</dbReference>
<reference evidence="22" key="1">
    <citation type="journal article" date="2023" name="Mol. Biol. Evol.">
        <title>Third-Generation Sequencing Reveals the Adaptive Role of the Epigenome in Three Deep-Sea Polychaetes.</title>
        <authorList>
            <person name="Perez M."/>
            <person name="Aroh O."/>
            <person name="Sun Y."/>
            <person name="Lan Y."/>
            <person name="Juniper S.K."/>
            <person name="Young C.R."/>
            <person name="Angers B."/>
            <person name="Qian P.Y."/>
        </authorList>
    </citation>
    <scope>NUCLEOTIDE SEQUENCE</scope>
    <source>
        <strain evidence="22">R07B-5</strain>
    </source>
</reference>
<keyword evidence="9" id="KW-0479">Metal-binding</keyword>
<dbReference type="SUPFAM" id="SSF50370">
    <property type="entry name" value="Ricin B-like lectins"/>
    <property type="match status" value="1"/>
</dbReference>
<comment type="catalytic activity">
    <reaction evidence="19">
        <text>L-seryl-[protein] + UDP-N-acetyl-alpha-D-galactosamine = a 3-O-[N-acetyl-alpha-D-galactosaminyl]-L-seryl-[protein] + UDP + H(+)</text>
        <dbReference type="Rhea" id="RHEA:23956"/>
        <dbReference type="Rhea" id="RHEA-COMP:9863"/>
        <dbReference type="Rhea" id="RHEA-COMP:12788"/>
        <dbReference type="ChEBI" id="CHEBI:15378"/>
        <dbReference type="ChEBI" id="CHEBI:29999"/>
        <dbReference type="ChEBI" id="CHEBI:53604"/>
        <dbReference type="ChEBI" id="CHEBI:58223"/>
        <dbReference type="ChEBI" id="CHEBI:67138"/>
        <dbReference type="EC" id="2.4.1.41"/>
    </reaction>
</comment>
<dbReference type="GO" id="GO:0000139">
    <property type="term" value="C:Golgi membrane"/>
    <property type="evidence" value="ECO:0007669"/>
    <property type="project" value="UniProtKB-SubCell"/>
</dbReference>
<dbReference type="InterPro" id="IPR001173">
    <property type="entry name" value="Glyco_trans_2-like"/>
</dbReference>
<evidence type="ECO:0000256" key="11">
    <source>
        <dbReference type="ARBA" id="ARBA00022968"/>
    </source>
</evidence>
<evidence type="ECO:0000259" key="21">
    <source>
        <dbReference type="SMART" id="SM00458"/>
    </source>
</evidence>
<evidence type="ECO:0000256" key="16">
    <source>
        <dbReference type="ARBA" id="ARBA00023180"/>
    </source>
</evidence>
<comment type="caution">
    <text evidence="22">The sequence shown here is derived from an EMBL/GenBank/DDBJ whole genome shotgun (WGS) entry which is preliminary data.</text>
</comment>
<organism evidence="22 23">
    <name type="scientific">Ridgeia piscesae</name>
    <name type="common">Tubeworm</name>
    <dbReference type="NCBI Taxonomy" id="27915"/>
    <lineage>
        <taxon>Eukaryota</taxon>
        <taxon>Metazoa</taxon>
        <taxon>Spiralia</taxon>
        <taxon>Lophotrochozoa</taxon>
        <taxon>Annelida</taxon>
        <taxon>Polychaeta</taxon>
        <taxon>Sedentaria</taxon>
        <taxon>Canalipalpata</taxon>
        <taxon>Sabellida</taxon>
        <taxon>Siboglinidae</taxon>
        <taxon>Ridgeia</taxon>
    </lineage>
</organism>
<dbReference type="CDD" id="cd23439">
    <property type="entry name" value="beta-trefoil_Ricin_GALNT10-like"/>
    <property type="match status" value="1"/>
</dbReference>